<dbReference type="InterPro" id="IPR036465">
    <property type="entry name" value="vWFA_dom_sf"/>
</dbReference>
<evidence type="ECO:0000313" key="2">
    <source>
        <dbReference type="Ensembl" id="ENSPMAP00000010444.1"/>
    </source>
</evidence>
<dbReference type="SUPFAM" id="SSF53300">
    <property type="entry name" value="vWA-like"/>
    <property type="match status" value="1"/>
</dbReference>
<dbReference type="GeneTree" id="ENSGT00940000154968"/>
<dbReference type="GO" id="GO:0005544">
    <property type="term" value="F:calcium-dependent phospholipid binding"/>
    <property type="evidence" value="ECO:0007669"/>
    <property type="project" value="InterPro"/>
</dbReference>
<dbReference type="GO" id="GO:0071277">
    <property type="term" value="P:cellular response to calcium ion"/>
    <property type="evidence" value="ECO:0007669"/>
    <property type="project" value="TreeGrafter"/>
</dbReference>
<feature type="domain" description="Copine C-terminal" evidence="1">
    <location>
        <begin position="2"/>
        <end position="100"/>
    </location>
</feature>
<sequence>SQQYFVLLIVTDGEITDMAETRAAIVAASRLPLSLIIVGVGAADFTAMEVLDGDGGGPLRTVAGEPATRDIVQFVPYKQFKQMPKEALARAVLAEIPQQL</sequence>
<protein>
    <recommendedName>
        <fullName evidence="1">Copine C-terminal domain-containing protein</fullName>
    </recommendedName>
</protein>
<name>S4RZ03_PETMA</name>
<evidence type="ECO:0000259" key="1">
    <source>
        <dbReference type="Pfam" id="PF07002"/>
    </source>
</evidence>
<dbReference type="GO" id="GO:0005886">
    <property type="term" value="C:plasma membrane"/>
    <property type="evidence" value="ECO:0007669"/>
    <property type="project" value="TreeGrafter"/>
</dbReference>
<dbReference type="Ensembl" id="ENSPMAT00000010490.1">
    <property type="protein sequence ID" value="ENSPMAP00000010444.1"/>
    <property type="gene ID" value="ENSPMAG00000009501.1"/>
</dbReference>
<dbReference type="PANTHER" id="PTHR10857">
    <property type="entry name" value="COPINE"/>
    <property type="match status" value="1"/>
</dbReference>
<dbReference type="HOGENOM" id="CLU_2312599_0_0_1"/>
<reference evidence="2" key="1">
    <citation type="submission" date="2025-08" db="UniProtKB">
        <authorList>
            <consortium name="Ensembl"/>
        </authorList>
    </citation>
    <scope>IDENTIFICATION</scope>
</reference>
<dbReference type="Pfam" id="PF07002">
    <property type="entry name" value="Copine"/>
    <property type="match status" value="1"/>
</dbReference>
<dbReference type="InterPro" id="IPR010734">
    <property type="entry name" value="Copine_C"/>
</dbReference>
<dbReference type="OMA" id="DFTAMEV"/>
<dbReference type="AlphaFoldDB" id="S4RZ03"/>
<accession>S4RZ03</accession>
<organism evidence="2">
    <name type="scientific">Petromyzon marinus</name>
    <name type="common">Sea lamprey</name>
    <dbReference type="NCBI Taxonomy" id="7757"/>
    <lineage>
        <taxon>Eukaryota</taxon>
        <taxon>Metazoa</taxon>
        <taxon>Chordata</taxon>
        <taxon>Craniata</taxon>
        <taxon>Vertebrata</taxon>
        <taxon>Cyclostomata</taxon>
        <taxon>Hyperoartia</taxon>
        <taxon>Petromyzontiformes</taxon>
        <taxon>Petromyzontidae</taxon>
        <taxon>Petromyzon</taxon>
    </lineage>
</organism>
<dbReference type="InterPro" id="IPR045052">
    <property type="entry name" value="Copine"/>
</dbReference>
<proteinExistence type="predicted"/>
<dbReference type="PANTHER" id="PTHR10857:SF138">
    <property type="entry name" value="COPINE-3"/>
    <property type="match status" value="1"/>
</dbReference>
<reference evidence="2" key="2">
    <citation type="submission" date="2025-09" db="UniProtKB">
        <authorList>
            <consortium name="Ensembl"/>
        </authorList>
    </citation>
    <scope>IDENTIFICATION</scope>
</reference>
<dbReference type="STRING" id="7757.ENSPMAP00000010444"/>